<dbReference type="InterPro" id="IPR035957">
    <property type="entry name" value="Crust_neurohorm_sf"/>
</dbReference>
<dbReference type="STRING" id="48709.A0A1D2MT42"/>
<feature type="disulfide bond" evidence="7">
    <location>
        <begin position="123"/>
        <end position="139"/>
    </location>
</feature>
<feature type="compositionally biased region" description="Polar residues" evidence="8">
    <location>
        <begin position="24"/>
        <end position="37"/>
    </location>
</feature>
<evidence type="ECO:0000256" key="4">
    <source>
        <dbReference type="ARBA" id="ARBA00022685"/>
    </source>
</evidence>
<keyword evidence="3" id="KW-0964">Secreted</keyword>
<keyword evidence="9" id="KW-0812">Transmembrane</keyword>
<dbReference type="InterPro" id="IPR000346">
    <property type="entry name" value="Hyperglycemic1"/>
</dbReference>
<gene>
    <name evidence="10" type="ORF">Ocin01_10608</name>
</gene>
<evidence type="ECO:0000256" key="6">
    <source>
        <dbReference type="ARBA" id="ARBA00023157"/>
    </source>
</evidence>
<comment type="subcellular location">
    <subcellularLocation>
        <location evidence="1">Secreted</location>
    </subcellularLocation>
</comment>
<dbReference type="Pfam" id="PF01147">
    <property type="entry name" value="Crust_neurohorm"/>
    <property type="match status" value="1"/>
</dbReference>
<keyword evidence="5" id="KW-0372">Hormone</keyword>
<keyword evidence="4" id="KW-0165">Cleavage on pair of basic residues</keyword>
<sequence length="188" mass="20990">SSGTAAGDWSLTRCDPLKSKNNETIKSPNNPVNMNTSQNMSTFLMRNNYGRPTSTSKPSPNPLSSPISQSFRLIAGLLVLSVVLGPVQSFVMGSRPLSKRSFFDIQCKGVYDKGIFAKLDRICDDCYNLYREPQLHSLCRSNCFGSPYFKGCLDALLLGEEEGKFDEMIEILVKRSKRYESTCRILPP</sequence>
<dbReference type="GO" id="GO:0005184">
    <property type="term" value="F:neuropeptide hormone activity"/>
    <property type="evidence" value="ECO:0007669"/>
    <property type="project" value="InterPro"/>
</dbReference>
<dbReference type="EMBL" id="LJIJ01000585">
    <property type="protein sequence ID" value="ODM96071.1"/>
    <property type="molecule type" value="Genomic_DNA"/>
</dbReference>
<proteinExistence type="inferred from homology"/>
<feature type="disulfide bond" evidence="7">
    <location>
        <begin position="107"/>
        <end position="143"/>
    </location>
</feature>
<comment type="caution">
    <text evidence="10">The sequence shown here is derived from an EMBL/GenBank/DDBJ whole genome shotgun (WGS) entry which is preliminary data.</text>
</comment>
<keyword evidence="6 7" id="KW-1015">Disulfide bond</keyword>
<organism evidence="10 11">
    <name type="scientific">Orchesella cincta</name>
    <name type="common">Springtail</name>
    <name type="synonym">Podura cincta</name>
    <dbReference type="NCBI Taxonomy" id="48709"/>
    <lineage>
        <taxon>Eukaryota</taxon>
        <taxon>Metazoa</taxon>
        <taxon>Ecdysozoa</taxon>
        <taxon>Arthropoda</taxon>
        <taxon>Hexapoda</taxon>
        <taxon>Collembola</taxon>
        <taxon>Entomobryomorpha</taxon>
        <taxon>Entomobryoidea</taxon>
        <taxon>Orchesellidae</taxon>
        <taxon>Orchesellinae</taxon>
        <taxon>Orchesella</taxon>
    </lineage>
</organism>
<dbReference type="AlphaFoldDB" id="A0A1D2MT42"/>
<feature type="disulfide bond" evidence="7">
    <location>
        <begin position="126"/>
        <end position="152"/>
    </location>
</feature>
<dbReference type="PANTHER" id="PTHR35981:SF2">
    <property type="entry name" value="ION TRANSPORT PEPTIDE, ISOFORM C"/>
    <property type="match status" value="1"/>
</dbReference>
<dbReference type="PANTHER" id="PTHR35981">
    <property type="entry name" value="ION TRANSPORT PEPTIDE, ISOFORM C"/>
    <property type="match status" value="1"/>
</dbReference>
<dbReference type="Gene3D" id="1.10.2010.10">
    <property type="entry name" value="Crustacean CHH/MIH/GIH neurohormone"/>
    <property type="match status" value="1"/>
</dbReference>
<feature type="non-terminal residue" evidence="10">
    <location>
        <position position="1"/>
    </location>
</feature>
<dbReference type="Proteomes" id="UP000094527">
    <property type="component" value="Unassembled WGS sequence"/>
</dbReference>
<dbReference type="PRINTS" id="PR00550">
    <property type="entry name" value="HYPRGLYCEMIC"/>
</dbReference>
<comment type="similarity">
    <text evidence="2">Belongs to the arthropod CHH/MIH/GIH/VIH hormone family.</text>
</comment>
<reference evidence="10 11" key="1">
    <citation type="journal article" date="2016" name="Genome Biol. Evol.">
        <title>Gene Family Evolution Reflects Adaptation to Soil Environmental Stressors in the Genome of the Collembolan Orchesella cincta.</title>
        <authorList>
            <person name="Faddeeva-Vakhrusheva A."/>
            <person name="Derks M.F."/>
            <person name="Anvar S.Y."/>
            <person name="Agamennone V."/>
            <person name="Suring W."/>
            <person name="Smit S."/>
            <person name="van Straalen N.M."/>
            <person name="Roelofs D."/>
        </authorList>
    </citation>
    <scope>NUCLEOTIDE SEQUENCE [LARGE SCALE GENOMIC DNA]</scope>
    <source>
        <tissue evidence="10">Mixed pool</tissue>
    </source>
</reference>
<evidence type="ECO:0000313" key="10">
    <source>
        <dbReference type="EMBL" id="ODM96071.1"/>
    </source>
</evidence>
<keyword evidence="9" id="KW-1133">Transmembrane helix</keyword>
<dbReference type="GO" id="GO:0007623">
    <property type="term" value="P:circadian rhythm"/>
    <property type="evidence" value="ECO:0007669"/>
    <property type="project" value="TreeGrafter"/>
</dbReference>
<feature type="region of interest" description="Disordered" evidence="8">
    <location>
        <begin position="1"/>
        <end position="37"/>
    </location>
</feature>
<evidence type="ECO:0000256" key="3">
    <source>
        <dbReference type="ARBA" id="ARBA00022525"/>
    </source>
</evidence>
<dbReference type="GO" id="GO:0005576">
    <property type="term" value="C:extracellular region"/>
    <property type="evidence" value="ECO:0007669"/>
    <property type="project" value="UniProtKB-SubCell"/>
</dbReference>
<evidence type="ECO:0000256" key="1">
    <source>
        <dbReference type="ARBA" id="ARBA00004613"/>
    </source>
</evidence>
<dbReference type="FunFam" id="1.10.2010.10:FF:000001">
    <property type="entry name" value="Ion transport peptide isoform C"/>
    <property type="match status" value="1"/>
</dbReference>
<feature type="transmembrane region" description="Helical" evidence="9">
    <location>
        <begin position="71"/>
        <end position="91"/>
    </location>
</feature>
<dbReference type="PRINTS" id="PR00548">
    <property type="entry name" value="HYPRGLYCEMC1"/>
</dbReference>
<dbReference type="InterPro" id="IPR031098">
    <property type="entry name" value="Crust_neurohorm"/>
</dbReference>
<name>A0A1D2MT42_ORCCI</name>
<evidence type="ECO:0000256" key="2">
    <source>
        <dbReference type="ARBA" id="ARBA00005447"/>
    </source>
</evidence>
<accession>A0A1D2MT42</accession>
<keyword evidence="11" id="KW-1185">Reference proteome</keyword>
<dbReference type="InterPro" id="IPR018251">
    <property type="entry name" value="Crust_neurhormone_CS"/>
</dbReference>
<dbReference type="PROSITE" id="PS01250">
    <property type="entry name" value="CHH_MIH_GIH"/>
    <property type="match status" value="1"/>
</dbReference>
<keyword evidence="9" id="KW-0472">Membrane</keyword>
<dbReference type="SUPFAM" id="SSF81778">
    <property type="entry name" value="Crustacean CHH/MIH/GIH neurohormone"/>
    <property type="match status" value="1"/>
</dbReference>
<evidence type="ECO:0000256" key="5">
    <source>
        <dbReference type="ARBA" id="ARBA00022702"/>
    </source>
</evidence>
<evidence type="ECO:0000256" key="7">
    <source>
        <dbReference type="PIRSR" id="PIRSR631098-51"/>
    </source>
</evidence>
<evidence type="ECO:0000256" key="8">
    <source>
        <dbReference type="SAM" id="MobiDB-lite"/>
    </source>
</evidence>
<dbReference type="InterPro" id="IPR001166">
    <property type="entry name" value="Hyperglycemic"/>
</dbReference>
<protein>
    <submittedName>
        <fullName evidence="10">Ion transport peptide</fullName>
    </submittedName>
</protein>
<dbReference type="OrthoDB" id="6365952at2759"/>
<evidence type="ECO:0000313" key="11">
    <source>
        <dbReference type="Proteomes" id="UP000094527"/>
    </source>
</evidence>
<evidence type="ECO:0000256" key="9">
    <source>
        <dbReference type="SAM" id="Phobius"/>
    </source>
</evidence>